<keyword evidence="3" id="KW-0285">Flavoprotein</keyword>
<evidence type="ECO:0000256" key="1">
    <source>
        <dbReference type="ARBA" id="ARBA00001974"/>
    </source>
</evidence>
<proteinExistence type="inferred from homology"/>
<protein>
    <submittedName>
        <fullName evidence="7">Alcohol dehydrogenase</fullName>
        <ecNumber evidence="7">1.1.99.-</ecNumber>
    </submittedName>
</protein>
<dbReference type="EMBL" id="MLJW01000333">
    <property type="protein sequence ID" value="OIQ89358.1"/>
    <property type="molecule type" value="Genomic_DNA"/>
</dbReference>
<dbReference type="SUPFAM" id="SSF51905">
    <property type="entry name" value="FAD/NAD(P)-binding domain"/>
    <property type="match status" value="1"/>
</dbReference>
<feature type="domain" description="Glucose-methanol-choline oxidoreductase N-terminal" evidence="5">
    <location>
        <begin position="84"/>
        <end position="107"/>
    </location>
</feature>
<organism evidence="7">
    <name type="scientific">mine drainage metagenome</name>
    <dbReference type="NCBI Taxonomy" id="410659"/>
    <lineage>
        <taxon>unclassified sequences</taxon>
        <taxon>metagenomes</taxon>
        <taxon>ecological metagenomes</taxon>
    </lineage>
</organism>
<dbReference type="PANTHER" id="PTHR11552">
    <property type="entry name" value="GLUCOSE-METHANOL-CHOLINE GMC OXIDOREDUCTASE"/>
    <property type="match status" value="1"/>
</dbReference>
<dbReference type="InterPro" id="IPR012132">
    <property type="entry name" value="GMC_OxRdtase"/>
</dbReference>
<dbReference type="PROSITE" id="PS00624">
    <property type="entry name" value="GMC_OXRED_2"/>
    <property type="match status" value="1"/>
</dbReference>
<dbReference type="PROSITE" id="PS00623">
    <property type="entry name" value="GMC_OXRED_1"/>
    <property type="match status" value="1"/>
</dbReference>
<dbReference type="AlphaFoldDB" id="A0A1J5R076"/>
<evidence type="ECO:0000256" key="3">
    <source>
        <dbReference type="ARBA" id="ARBA00022630"/>
    </source>
</evidence>
<dbReference type="InterPro" id="IPR000172">
    <property type="entry name" value="GMC_OxRdtase_N"/>
</dbReference>
<gene>
    <name evidence="7" type="primary">alkJ_6</name>
    <name evidence="7" type="ORF">GALL_287340</name>
</gene>
<dbReference type="Gene3D" id="3.30.560.10">
    <property type="entry name" value="Glucose Oxidase, domain 3"/>
    <property type="match status" value="1"/>
</dbReference>
<feature type="domain" description="Glucose-methanol-choline oxidoreductase N-terminal" evidence="6">
    <location>
        <begin position="256"/>
        <end position="270"/>
    </location>
</feature>
<keyword evidence="4" id="KW-0274">FAD</keyword>
<evidence type="ECO:0000256" key="4">
    <source>
        <dbReference type="ARBA" id="ARBA00022827"/>
    </source>
</evidence>
<dbReference type="GO" id="GO:0016614">
    <property type="term" value="F:oxidoreductase activity, acting on CH-OH group of donors"/>
    <property type="evidence" value="ECO:0007669"/>
    <property type="project" value="InterPro"/>
</dbReference>
<dbReference type="PIRSF" id="PIRSF000137">
    <property type="entry name" value="Alcohol_oxidase"/>
    <property type="match status" value="1"/>
</dbReference>
<comment type="similarity">
    <text evidence="2">Belongs to the GMC oxidoreductase family.</text>
</comment>
<dbReference type="PANTHER" id="PTHR11552:SF147">
    <property type="entry name" value="CHOLINE DEHYDROGENASE, MITOCHONDRIAL"/>
    <property type="match status" value="1"/>
</dbReference>
<dbReference type="Pfam" id="PF00732">
    <property type="entry name" value="GMC_oxred_N"/>
    <property type="match status" value="1"/>
</dbReference>
<accession>A0A1J5R076</accession>
<comment type="cofactor">
    <cofactor evidence="1">
        <name>FAD</name>
        <dbReference type="ChEBI" id="CHEBI:57692"/>
    </cofactor>
</comment>
<reference evidence="7" key="1">
    <citation type="submission" date="2016-10" db="EMBL/GenBank/DDBJ databases">
        <title>Sequence of Gallionella enrichment culture.</title>
        <authorList>
            <person name="Poehlein A."/>
            <person name="Muehling M."/>
            <person name="Daniel R."/>
        </authorList>
    </citation>
    <scope>NUCLEOTIDE SEQUENCE</scope>
</reference>
<comment type="caution">
    <text evidence="7">The sequence shown here is derived from an EMBL/GenBank/DDBJ whole genome shotgun (WGS) entry which is preliminary data.</text>
</comment>
<keyword evidence="7" id="KW-0560">Oxidoreductase</keyword>
<evidence type="ECO:0000259" key="5">
    <source>
        <dbReference type="PROSITE" id="PS00623"/>
    </source>
</evidence>
<dbReference type="GO" id="GO:0050660">
    <property type="term" value="F:flavin adenine dinucleotide binding"/>
    <property type="evidence" value="ECO:0007669"/>
    <property type="project" value="InterPro"/>
</dbReference>
<sequence length="532" mass="55265">MLQEADYVIIGAGPAGCALAARLAASPTRPSVALVEAGRPRPSVFSTVPLGVAALVPFGNPYNYAYRTPPQTGLGGRRGYVPRGRGVGGSSLINAMIYIRGQPEDYDGWAAQGCDGWSWADLLPLFRRAEGNSRGADALHGGAGPLAVSDLASPSPLSLDFVAAAQAAGYAANGDFNGPSQEGVGLYQVFQRHGARLDAGSAYLAQAAAWPHLAVLSGCRAERLLFEGRRATGVMVRDAAGPRPLRARCEVVLAAGAIASPQVLLLSGIGPGADLARLGIPLLAEAPEVGRNLQDHLDYPVHQFLRGPGLVGFGPGTLLRAAAALPAYRRGHGLLTSNVAEAGGFVRSGPGVERPDVQFHFCVGIVEHHARRLHAATGITLHVCALRPESRGTVGLTSPDAGAAPRIDPQFLSAPADQELMLKGARAAHRILAAEPLARHGGTLLHGRLEADDDDLLALIRAQADTIYHPAGTCRMGADDRAVVTPALRVRGVEGLRVADASIMPTLVSGNTQAPSAMIGEKAADLILKGRP</sequence>
<evidence type="ECO:0000313" key="7">
    <source>
        <dbReference type="EMBL" id="OIQ89358.1"/>
    </source>
</evidence>
<dbReference type="Gene3D" id="3.50.50.60">
    <property type="entry name" value="FAD/NAD(P)-binding domain"/>
    <property type="match status" value="1"/>
</dbReference>
<dbReference type="InterPro" id="IPR036188">
    <property type="entry name" value="FAD/NAD-bd_sf"/>
</dbReference>
<dbReference type="SUPFAM" id="SSF54373">
    <property type="entry name" value="FAD-linked reductases, C-terminal domain"/>
    <property type="match status" value="1"/>
</dbReference>
<name>A0A1J5R076_9ZZZZ</name>
<dbReference type="InterPro" id="IPR007867">
    <property type="entry name" value="GMC_OxRtase_C"/>
</dbReference>
<dbReference type="EC" id="1.1.99.-" evidence="7"/>
<evidence type="ECO:0000256" key="2">
    <source>
        <dbReference type="ARBA" id="ARBA00010790"/>
    </source>
</evidence>
<evidence type="ECO:0000259" key="6">
    <source>
        <dbReference type="PROSITE" id="PS00624"/>
    </source>
</evidence>
<dbReference type="Pfam" id="PF05199">
    <property type="entry name" value="GMC_oxred_C"/>
    <property type="match status" value="1"/>
</dbReference>